<dbReference type="GO" id="GO:0005737">
    <property type="term" value="C:cytoplasm"/>
    <property type="evidence" value="ECO:0007669"/>
    <property type="project" value="TreeGrafter"/>
</dbReference>
<reference evidence="3" key="1">
    <citation type="submission" date="2019-03" db="EMBL/GenBank/DDBJ databases">
        <title>Long read genome sequence of the mycoparasitic Pythium oligandrum ATCC 38472 isolated from sugarbeet rhizosphere.</title>
        <authorList>
            <person name="Gaulin E."/>
        </authorList>
    </citation>
    <scope>NUCLEOTIDE SEQUENCE</scope>
    <source>
        <strain evidence="3">ATCC 38472_TT</strain>
    </source>
</reference>
<dbReference type="InterPro" id="IPR003347">
    <property type="entry name" value="JmjC_dom"/>
</dbReference>
<evidence type="ECO:0000259" key="2">
    <source>
        <dbReference type="PROSITE" id="PS51184"/>
    </source>
</evidence>
<evidence type="ECO:0000256" key="1">
    <source>
        <dbReference type="SAM" id="MobiDB-lite"/>
    </source>
</evidence>
<evidence type="ECO:0000313" key="3">
    <source>
        <dbReference type="EMBL" id="TMW64162.1"/>
    </source>
</evidence>
<organism evidence="3 4">
    <name type="scientific">Pythium oligandrum</name>
    <name type="common">Mycoparasitic fungus</name>
    <dbReference type="NCBI Taxonomy" id="41045"/>
    <lineage>
        <taxon>Eukaryota</taxon>
        <taxon>Sar</taxon>
        <taxon>Stramenopiles</taxon>
        <taxon>Oomycota</taxon>
        <taxon>Peronosporomycetes</taxon>
        <taxon>Pythiales</taxon>
        <taxon>Pythiaceae</taxon>
        <taxon>Pythium</taxon>
    </lineage>
</organism>
<comment type="caution">
    <text evidence="3">The sequence shown here is derived from an EMBL/GenBank/DDBJ whole genome shotgun (WGS) entry which is preliminary data.</text>
</comment>
<sequence length="1007" mass="115415">MFRQPALASSAFAGLHDELLAYWTLFCDTKELLALAEVNSVFHVFAREEPLWMLHCLRVHNGDFTFHQTWRLTTFFPRPERVPATMPTFAPMQIRNFGSDFLYRRWCRSHMSLKHFVPPPPEDPYARRVKRIDVNDMTYQEYFEQNSRVPFVMQNAIAKWKAATEWTMDKLVARFSDPPVCHRVTHNLDTTHDKSTDINFSDYQKYLTQQHDETPLYIFDPRFGEKMPSLLGDYNVADLKFFREDLLKTPAVSTAPSTDGKKKKPGCIDPDFRWIVIGPERSGAPWHTDPARTSAWNALLQGHKRWAIYPPGCPPPGIKVGKNAAGREHALNMTSLSWYLHVYPTLAPHERPYEIVQGPGDVIYVPSGWWHLVLNLDETIAVTQNFVDSHNLPMFLKDLLDDQHDEALRSLQQSLRVKRPETFDVFRLAQIPRMHGYLDDGLYVSSFGLLHHWKGHLKTVLKRHHLSYAELRKQAPIRSLTARANPTFALGDEFVVKFYSELNEDWGEFDLDAYLSPPFDDETASDTEHSSKKRKTGVLQPHQLKTYMSLRYAMEECYRIETATYRMLMGDNVPSGLAEMIPKLFHASHLLDVSEVDDADGEGTMWRWPYAVIEFKKGLTNLNKLTARGGATVESWQRLASWLNHEFVPRFHAVPIDKELRGVYGHSKAQWDWYAHYLLRRRKQAMTFHMQEDAIPPQLINTLEAFLLPATHDVIVDNVLPPWALDGTEPPVLLHGDLTDENVLGTLPSKANSTLQTRNKPKERVDVGIRELLASVDCAKYIPLLVDQEELTCETLRMLTETHLTDLGLPLGPRLAILNAVAHAQGASIGASDVVAVEEEEEQDDWEMCSDNSSDSCSDDEDDDGENLYFLTETQIEALRTKRQSRFYGAYEWTPTQVIDFADSKTGDPLYDLVAILFGALHCDRDLWRVTMAAPYWQSYLRKEQAARGVDAVTLGRVLGERFLRLVLLHPSRSVQGLFHFLPEANRFMAWSDVAQFVFGNVFVPQS</sequence>
<dbReference type="OrthoDB" id="424465at2759"/>
<dbReference type="Gene3D" id="1.10.150.50">
    <property type="entry name" value="Transcription Factor, Ets-1"/>
    <property type="match status" value="1"/>
</dbReference>
<dbReference type="Pfam" id="PF00536">
    <property type="entry name" value="SAM_1"/>
    <property type="match status" value="1"/>
</dbReference>
<dbReference type="Pfam" id="PF02373">
    <property type="entry name" value="JmjC"/>
    <property type="match status" value="1"/>
</dbReference>
<dbReference type="InterPro" id="IPR050910">
    <property type="entry name" value="JMJD6_ArgDemeth/LysHydrox"/>
</dbReference>
<dbReference type="SMART" id="SM00558">
    <property type="entry name" value="JmjC"/>
    <property type="match status" value="1"/>
</dbReference>
<name>A0A8K1CIQ1_PYTOL</name>
<feature type="region of interest" description="Disordered" evidence="1">
    <location>
        <begin position="840"/>
        <end position="863"/>
    </location>
</feature>
<dbReference type="PANTHER" id="PTHR12480">
    <property type="entry name" value="ARGININE DEMETHYLASE AND LYSYL-HYDROXYLASE JMJD"/>
    <property type="match status" value="1"/>
</dbReference>
<feature type="domain" description="JmjC" evidence="2">
    <location>
        <begin position="225"/>
        <end position="403"/>
    </location>
</feature>
<dbReference type="InterPro" id="IPR001660">
    <property type="entry name" value="SAM"/>
</dbReference>
<evidence type="ECO:0000313" key="4">
    <source>
        <dbReference type="Proteomes" id="UP000794436"/>
    </source>
</evidence>
<dbReference type="Gene3D" id="2.60.120.650">
    <property type="entry name" value="Cupin"/>
    <property type="match status" value="1"/>
</dbReference>
<dbReference type="SUPFAM" id="SSF51197">
    <property type="entry name" value="Clavaminate synthase-like"/>
    <property type="match status" value="1"/>
</dbReference>
<keyword evidence="4" id="KW-1185">Reference proteome</keyword>
<protein>
    <recommendedName>
        <fullName evidence="2">JmjC domain-containing protein</fullName>
    </recommendedName>
</protein>
<dbReference type="Proteomes" id="UP000794436">
    <property type="component" value="Unassembled WGS sequence"/>
</dbReference>
<dbReference type="EMBL" id="SPLM01000041">
    <property type="protein sequence ID" value="TMW64162.1"/>
    <property type="molecule type" value="Genomic_DNA"/>
</dbReference>
<proteinExistence type="predicted"/>
<dbReference type="AlphaFoldDB" id="A0A8K1CIQ1"/>
<dbReference type="InterPro" id="IPR013761">
    <property type="entry name" value="SAM/pointed_sf"/>
</dbReference>
<accession>A0A8K1CIQ1</accession>
<dbReference type="PANTHER" id="PTHR12480:SF35">
    <property type="entry name" value="TRANSCRIPTION FACTOR JUMONJI, JMJC DOMAIN-CONTAINING PROTEIN"/>
    <property type="match status" value="1"/>
</dbReference>
<dbReference type="SUPFAM" id="SSF47769">
    <property type="entry name" value="SAM/Pointed domain"/>
    <property type="match status" value="1"/>
</dbReference>
<gene>
    <name evidence="3" type="ORF">Poli38472_014279</name>
</gene>
<dbReference type="PROSITE" id="PS51184">
    <property type="entry name" value="JMJC"/>
    <property type="match status" value="1"/>
</dbReference>